<accession>A0A2W4VW54</accession>
<dbReference type="Proteomes" id="UP000249467">
    <property type="component" value="Unassembled WGS sequence"/>
</dbReference>
<dbReference type="PANTHER" id="PTHR33293">
    <property type="entry name" value="INSERTION ELEMENT IS1 1 PROTEIN INSB-RELATED"/>
    <property type="match status" value="1"/>
</dbReference>
<gene>
    <name evidence="5" type="ORF">DCF19_20750</name>
</gene>
<evidence type="ECO:0000313" key="5">
    <source>
        <dbReference type="EMBL" id="PZO36642.1"/>
    </source>
</evidence>
<dbReference type="GO" id="GO:0003677">
    <property type="term" value="F:DNA binding"/>
    <property type="evidence" value="ECO:0007669"/>
    <property type="project" value="InterPro"/>
</dbReference>
<dbReference type="InterPro" id="IPR012337">
    <property type="entry name" value="RNaseH-like_sf"/>
</dbReference>
<dbReference type="Pfam" id="PF03400">
    <property type="entry name" value="DDE_Tnp_IS1"/>
    <property type="match status" value="1"/>
</dbReference>
<comment type="function">
    <text evidence="1">Absolutely required for transposition of IS1.</text>
</comment>
<dbReference type="GO" id="GO:0006313">
    <property type="term" value="P:DNA transposition"/>
    <property type="evidence" value="ECO:0007669"/>
    <property type="project" value="InterPro"/>
</dbReference>
<dbReference type="InterPro" id="IPR005063">
    <property type="entry name" value="Transposase_27"/>
</dbReference>
<dbReference type="NCBIfam" id="NF033558">
    <property type="entry name" value="transpos_IS1"/>
    <property type="match status" value="1"/>
</dbReference>
<keyword evidence="3" id="KW-0815">Transposition</keyword>
<name>A0A2W4VW54_9CYAN</name>
<evidence type="ECO:0000256" key="3">
    <source>
        <dbReference type="ARBA" id="ARBA00022578"/>
    </source>
</evidence>
<reference evidence="5 6" key="2">
    <citation type="submission" date="2018-06" db="EMBL/GenBank/DDBJ databases">
        <title>Metagenomic assembly of (sub)arctic Cyanobacteria and their associated microbiome from non-axenic cultures.</title>
        <authorList>
            <person name="Baurain D."/>
        </authorList>
    </citation>
    <scope>NUCLEOTIDE SEQUENCE [LARGE SCALE GENOMIC DNA]</scope>
    <source>
        <strain evidence="5">ULC066bin1</strain>
    </source>
</reference>
<evidence type="ECO:0000256" key="4">
    <source>
        <dbReference type="ARBA" id="ARBA00023172"/>
    </source>
</evidence>
<dbReference type="PANTHER" id="PTHR33293:SF1">
    <property type="entry name" value="INSERTION ELEMENT IS1 1 PROTEIN INSB-RELATED"/>
    <property type="match status" value="1"/>
</dbReference>
<reference evidence="5 6" key="1">
    <citation type="submission" date="2018-04" db="EMBL/GenBank/DDBJ databases">
        <authorList>
            <person name="Go L.Y."/>
            <person name="Mitchell J.A."/>
        </authorList>
    </citation>
    <scope>NUCLEOTIDE SEQUENCE [LARGE SCALE GENOMIC DNA]</scope>
    <source>
        <strain evidence="5">ULC066bin1</strain>
    </source>
</reference>
<dbReference type="GO" id="GO:0004803">
    <property type="term" value="F:transposase activity"/>
    <property type="evidence" value="ECO:0007669"/>
    <property type="project" value="InterPro"/>
</dbReference>
<dbReference type="SUPFAM" id="SSF53098">
    <property type="entry name" value="Ribonuclease H-like"/>
    <property type="match status" value="1"/>
</dbReference>
<sequence>MEQECPYCKSKRVIKNGTTRHGKQNHKCKDCHRQFVSNPRNQPIPEATKQLVDKLLLERMSLRAITRVAGVSLQWVQSYVNSKSRTVERKVKVIPKKKVRLTIECDELWSFVGNKKYKVWVWLAIDRDTREIVGVYIGNRDQDAARELWQSLPSVYRQCAVCYSDFWQAYCCVLPQKRHRAVGKESGQTNHIERFNCTLRQRVARLVRKTLSFSKKFDNHIAMIWLFVHHYNPLIQSMILIIPS</sequence>
<organism evidence="5 6">
    <name type="scientific">Pseudanabaena frigida</name>
    <dbReference type="NCBI Taxonomy" id="945775"/>
    <lineage>
        <taxon>Bacteria</taxon>
        <taxon>Bacillati</taxon>
        <taxon>Cyanobacteriota</taxon>
        <taxon>Cyanophyceae</taxon>
        <taxon>Pseudanabaenales</taxon>
        <taxon>Pseudanabaenaceae</taxon>
        <taxon>Pseudanabaena</taxon>
    </lineage>
</organism>
<comment type="similarity">
    <text evidence="2">Belongs to the transposase 27 family.</text>
</comment>
<evidence type="ECO:0000313" key="6">
    <source>
        <dbReference type="Proteomes" id="UP000249467"/>
    </source>
</evidence>
<dbReference type="EMBL" id="QBML01000038">
    <property type="protein sequence ID" value="PZO36642.1"/>
    <property type="molecule type" value="Genomic_DNA"/>
</dbReference>
<evidence type="ECO:0000256" key="2">
    <source>
        <dbReference type="ARBA" id="ARBA00008841"/>
    </source>
</evidence>
<keyword evidence="4" id="KW-0233">DNA recombination</keyword>
<protein>
    <submittedName>
        <fullName evidence="5">IS1 family transposase</fullName>
    </submittedName>
</protein>
<proteinExistence type="inferred from homology"/>
<dbReference type="InterPro" id="IPR051354">
    <property type="entry name" value="Transposase_27_IS1"/>
</dbReference>
<evidence type="ECO:0000256" key="1">
    <source>
        <dbReference type="ARBA" id="ARBA00004091"/>
    </source>
</evidence>
<comment type="caution">
    <text evidence="5">The sequence shown here is derived from an EMBL/GenBank/DDBJ whole genome shotgun (WGS) entry which is preliminary data.</text>
</comment>
<dbReference type="AlphaFoldDB" id="A0A2W4VW54"/>